<dbReference type="GO" id="GO:0008168">
    <property type="term" value="F:methyltransferase activity"/>
    <property type="evidence" value="ECO:0007669"/>
    <property type="project" value="UniProtKB-KW"/>
</dbReference>
<dbReference type="PANTHER" id="PTHR43667">
    <property type="entry name" value="CYCLOPROPANE-FATTY-ACYL-PHOSPHOLIPID SYNTHASE"/>
    <property type="match status" value="1"/>
</dbReference>
<dbReference type="GO" id="GO:0008610">
    <property type="term" value="P:lipid biosynthetic process"/>
    <property type="evidence" value="ECO:0007669"/>
    <property type="project" value="InterPro"/>
</dbReference>
<sequence>MKNITKDFASNLLKAADIKINGSRPWDVKIYQDKLYNRILRQGSIGLGESYVDGWWEAERLDEFFHRALRAKLDRAVKIKRDWKALLFIVGQVLINHQTKSGSQIVGEQHYDLGNDLFEAMLDKRMVYTCGYWKNADNLDQAQEDKLDLVCKKLQLKPGQSILDIGCGWGSFAKFAAERYGASVTGITISKEQVTLGNKLCAGLPVKIINQDYREIQGRFDHIVSLGMFEHVGYKNYRTYMKMVHKHLKDDGLFLLHTIGSLKTVKINEAWIDKYIFPNAMLPSIAQIGKSLEGLFVMEDWHNFGADYDKTLMAWLENFEKAWPQLEPIYGQRFYRMWKFFLAACAGGFRARKMQLWQIILSKNGVANGYTSFR</sequence>
<dbReference type="Gene3D" id="3.40.50.150">
    <property type="entry name" value="Vaccinia Virus protein VP39"/>
    <property type="match status" value="1"/>
</dbReference>
<evidence type="ECO:0000256" key="1">
    <source>
        <dbReference type="ARBA" id="ARBA00010815"/>
    </source>
</evidence>
<evidence type="ECO:0000256" key="4">
    <source>
        <dbReference type="ARBA" id="ARBA00022691"/>
    </source>
</evidence>
<feature type="active site" evidence="6">
    <location>
        <position position="345"/>
    </location>
</feature>
<evidence type="ECO:0000256" key="3">
    <source>
        <dbReference type="ARBA" id="ARBA00022679"/>
    </source>
</evidence>
<comment type="similarity">
    <text evidence="1">Belongs to the CFA/CMAS family.</text>
</comment>
<evidence type="ECO:0000313" key="7">
    <source>
        <dbReference type="EMBL" id="KKR32910.1"/>
    </source>
</evidence>
<name>A0A0G0SDX4_9BACT</name>
<gene>
    <name evidence="7" type="ORF">UT64_C0019G0016</name>
</gene>
<evidence type="ECO:0000313" key="8">
    <source>
        <dbReference type="Proteomes" id="UP000034137"/>
    </source>
</evidence>
<reference evidence="7 8" key="1">
    <citation type="journal article" date="2015" name="Nature">
        <title>rRNA introns, odd ribosomes, and small enigmatic genomes across a large radiation of phyla.</title>
        <authorList>
            <person name="Brown C.T."/>
            <person name="Hug L.A."/>
            <person name="Thomas B.C."/>
            <person name="Sharon I."/>
            <person name="Castelle C.J."/>
            <person name="Singh A."/>
            <person name="Wilkins M.J."/>
            <person name="Williams K.H."/>
            <person name="Banfield J.F."/>
        </authorList>
    </citation>
    <scope>NUCLEOTIDE SEQUENCE [LARGE SCALE GENOMIC DNA]</scope>
</reference>
<dbReference type="InterPro" id="IPR029063">
    <property type="entry name" value="SAM-dependent_MTases_sf"/>
</dbReference>
<keyword evidence="5" id="KW-0443">Lipid metabolism</keyword>
<dbReference type="PIRSF" id="PIRSF003085">
    <property type="entry name" value="CMAS"/>
    <property type="match status" value="1"/>
</dbReference>
<evidence type="ECO:0000256" key="6">
    <source>
        <dbReference type="PIRSR" id="PIRSR003085-1"/>
    </source>
</evidence>
<dbReference type="Proteomes" id="UP000034137">
    <property type="component" value="Unassembled WGS sequence"/>
</dbReference>
<organism evidence="7 8">
    <name type="scientific">Candidatus Falkowbacteria bacterium GW2011_GWF2_39_8</name>
    <dbReference type="NCBI Taxonomy" id="1618642"/>
    <lineage>
        <taxon>Bacteria</taxon>
        <taxon>Candidatus Falkowiibacteriota</taxon>
    </lineage>
</organism>
<dbReference type="InterPro" id="IPR050723">
    <property type="entry name" value="CFA/CMAS"/>
</dbReference>
<dbReference type="InterPro" id="IPR003333">
    <property type="entry name" value="CMAS"/>
</dbReference>
<evidence type="ECO:0000256" key="2">
    <source>
        <dbReference type="ARBA" id="ARBA00022603"/>
    </source>
</evidence>
<dbReference type="AlphaFoldDB" id="A0A0G0SDX4"/>
<dbReference type="SUPFAM" id="SSF53335">
    <property type="entry name" value="S-adenosyl-L-methionine-dependent methyltransferases"/>
    <property type="match status" value="1"/>
</dbReference>
<dbReference type="CDD" id="cd02440">
    <property type="entry name" value="AdoMet_MTases"/>
    <property type="match status" value="1"/>
</dbReference>
<keyword evidence="2" id="KW-0489">Methyltransferase</keyword>
<protein>
    <submittedName>
        <fullName evidence="7">Cyclopropane-fatty-acyl-phospholipid synthase</fullName>
    </submittedName>
</protein>
<dbReference type="NCBIfam" id="NF008686">
    <property type="entry name" value="PRK11705.1"/>
    <property type="match status" value="1"/>
</dbReference>
<dbReference type="Pfam" id="PF02353">
    <property type="entry name" value="CMAS"/>
    <property type="match status" value="1"/>
</dbReference>
<dbReference type="EMBL" id="LBXO01000019">
    <property type="protein sequence ID" value="KKR32910.1"/>
    <property type="molecule type" value="Genomic_DNA"/>
</dbReference>
<dbReference type="PANTHER" id="PTHR43667:SF1">
    <property type="entry name" value="CYCLOPROPANE-FATTY-ACYL-PHOSPHOLIPID SYNTHASE"/>
    <property type="match status" value="1"/>
</dbReference>
<keyword evidence="4" id="KW-0949">S-adenosyl-L-methionine</keyword>
<comment type="caution">
    <text evidence="7">The sequence shown here is derived from an EMBL/GenBank/DDBJ whole genome shotgun (WGS) entry which is preliminary data.</text>
</comment>
<proteinExistence type="inferred from homology"/>
<evidence type="ECO:0000256" key="5">
    <source>
        <dbReference type="ARBA" id="ARBA00023098"/>
    </source>
</evidence>
<accession>A0A0G0SDX4</accession>
<dbReference type="GO" id="GO:0032259">
    <property type="term" value="P:methylation"/>
    <property type="evidence" value="ECO:0007669"/>
    <property type="project" value="UniProtKB-KW"/>
</dbReference>
<keyword evidence="3" id="KW-0808">Transferase</keyword>
<dbReference type="PATRIC" id="fig|1618642.3.peg.450"/>